<dbReference type="InterPro" id="IPR009057">
    <property type="entry name" value="Homeodomain-like_sf"/>
</dbReference>
<dbReference type="Pfam" id="PF01380">
    <property type="entry name" value="SIS"/>
    <property type="match status" value="1"/>
</dbReference>
<dbReference type="AlphaFoldDB" id="A0A1R4B4L0"/>
<dbReference type="PANTHER" id="PTHR30514">
    <property type="entry name" value="GLUCOKINASE"/>
    <property type="match status" value="1"/>
</dbReference>
<feature type="domain" description="HTH rpiR-type" evidence="1">
    <location>
        <begin position="6"/>
        <end position="82"/>
    </location>
</feature>
<dbReference type="GO" id="GO:0097367">
    <property type="term" value="F:carbohydrate derivative binding"/>
    <property type="evidence" value="ECO:0007669"/>
    <property type="project" value="InterPro"/>
</dbReference>
<dbReference type="OrthoDB" id="3237351at2"/>
<evidence type="ECO:0000313" key="2">
    <source>
        <dbReference type="EMBL" id="SJL83845.1"/>
    </source>
</evidence>
<dbReference type="SUPFAM" id="SSF53697">
    <property type="entry name" value="SIS domain"/>
    <property type="match status" value="1"/>
</dbReference>
<reference evidence="2 3" key="1">
    <citation type="submission" date="2017-02" db="EMBL/GenBank/DDBJ databases">
        <authorList>
            <person name="Peterson S.W."/>
        </authorList>
    </citation>
    <scope>NUCLEOTIDE SEQUENCE [LARGE SCALE GENOMIC DNA]</scope>
    <source>
        <strain evidence="2 3">CECT 9027</strain>
    </source>
</reference>
<dbReference type="GO" id="GO:0003677">
    <property type="term" value="F:DNA binding"/>
    <property type="evidence" value="ECO:0007669"/>
    <property type="project" value="UniProtKB-KW"/>
</dbReference>
<dbReference type="InterPro" id="IPR000281">
    <property type="entry name" value="HTH_RpiR"/>
</dbReference>
<dbReference type="STRING" id="1918946.VPAL9027_01824"/>
<dbReference type="Gene3D" id="1.10.10.10">
    <property type="entry name" value="Winged helix-like DNA-binding domain superfamily/Winged helix DNA-binding domain"/>
    <property type="match status" value="1"/>
</dbReference>
<accession>A0A1R4B4L0</accession>
<dbReference type="GO" id="GO:1901135">
    <property type="term" value="P:carbohydrate derivative metabolic process"/>
    <property type="evidence" value="ECO:0007669"/>
    <property type="project" value="InterPro"/>
</dbReference>
<dbReference type="InterPro" id="IPR046348">
    <property type="entry name" value="SIS_dom_sf"/>
</dbReference>
<dbReference type="Proteomes" id="UP000189475">
    <property type="component" value="Unassembled WGS sequence"/>
</dbReference>
<dbReference type="Gene3D" id="3.40.50.10490">
    <property type="entry name" value="Glucose-6-phosphate isomerase like protein, domain 1"/>
    <property type="match status" value="1"/>
</dbReference>
<dbReference type="InterPro" id="IPR036388">
    <property type="entry name" value="WH-like_DNA-bd_sf"/>
</dbReference>
<name>A0A1R4B4L0_9VIBR</name>
<sequence length="272" mass="30924">MTNRVDSLSERIAHHYEQLSHSGRRIADYLQGHPDKIVMQSTAQIAIACDVSKTTVSRFIRQLGYKDHLALREEVIAQREQGVPVLTSEIADPSIRHEVSALEQLWSQLANMDMTRLIQPIANARRVVVIGYRNSYPVALHLRQQLMQCRDNVLLLPLPGQTVGEDLSQLNDGDFIIVIGIRRRIAHFSKLMEYVSHMDVLLITDQSGQRYSQQCQHMLVCHMDNHAPLDSYAVPMSLVSFLVNQVYLQLGSDAVTKSRQISQSYSQLHEVE</sequence>
<gene>
    <name evidence="2" type="ORF">VPAL9027_01824</name>
</gene>
<dbReference type="EMBL" id="FUFT01000005">
    <property type="protein sequence ID" value="SJL83845.1"/>
    <property type="molecule type" value="Genomic_DNA"/>
</dbReference>
<protein>
    <submittedName>
        <fullName evidence="2">Putative DNA-binding transcriptional regulator</fullName>
    </submittedName>
</protein>
<proteinExistence type="predicted"/>
<evidence type="ECO:0000259" key="1">
    <source>
        <dbReference type="PROSITE" id="PS51071"/>
    </source>
</evidence>
<dbReference type="RefSeq" id="WP_077314260.1">
    <property type="nucleotide sequence ID" value="NZ_AP024888.1"/>
</dbReference>
<evidence type="ECO:0000313" key="3">
    <source>
        <dbReference type="Proteomes" id="UP000189475"/>
    </source>
</evidence>
<dbReference type="GO" id="GO:0003700">
    <property type="term" value="F:DNA-binding transcription factor activity"/>
    <property type="evidence" value="ECO:0007669"/>
    <property type="project" value="InterPro"/>
</dbReference>
<dbReference type="InterPro" id="IPR001347">
    <property type="entry name" value="SIS_dom"/>
</dbReference>
<keyword evidence="3" id="KW-1185">Reference proteome</keyword>
<dbReference type="Pfam" id="PF01418">
    <property type="entry name" value="HTH_6"/>
    <property type="match status" value="1"/>
</dbReference>
<dbReference type="PANTHER" id="PTHR30514:SF18">
    <property type="entry name" value="RPIR-FAMILY TRANSCRIPTIONAL REGULATOR"/>
    <property type="match status" value="1"/>
</dbReference>
<dbReference type="InterPro" id="IPR047640">
    <property type="entry name" value="RpiR-like"/>
</dbReference>
<organism evidence="2 3">
    <name type="scientific">Vibrio palustris</name>
    <dbReference type="NCBI Taxonomy" id="1918946"/>
    <lineage>
        <taxon>Bacteria</taxon>
        <taxon>Pseudomonadati</taxon>
        <taxon>Pseudomonadota</taxon>
        <taxon>Gammaproteobacteria</taxon>
        <taxon>Vibrionales</taxon>
        <taxon>Vibrionaceae</taxon>
        <taxon>Vibrio</taxon>
    </lineage>
</organism>
<dbReference type="PROSITE" id="PS51071">
    <property type="entry name" value="HTH_RPIR"/>
    <property type="match status" value="1"/>
</dbReference>
<dbReference type="SUPFAM" id="SSF46689">
    <property type="entry name" value="Homeodomain-like"/>
    <property type="match status" value="1"/>
</dbReference>
<keyword evidence="2" id="KW-0238">DNA-binding</keyword>